<evidence type="ECO:0000256" key="1">
    <source>
        <dbReference type="SAM" id="Phobius"/>
    </source>
</evidence>
<feature type="transmembrane region" description="Helical" evidence="1">
    <location>
        <begin position="87"/>
        <end position="111"/>
    </location>
</feature>
<feature type="transmembrane region" description="Helical" evidence="1">
    <location>
        <begin position="204"/>
        <end position="228"/>
    </location>
</feature>
<keyword evidence="1" id="KW-1133">Transmembrane helix</keyword>
<keyword evidence="1" id="KW-0812">Transmembrane</keyword>
<feature type="transmembrane region" description="Helical" evidence="1">
    <location>
        <begin position="51"/>
        <end position="75"/>
    </location>
</feature>
<evidence type="ECO:0000313" key="2">
    <source>
        <dbReference type="EMBL" id="QGZ93976.1"/>
    </source>
</evidence>
<name>A0A6I6MLC0_9CAUL</name>
<dbReference type="EMBL" id="CP047045">
    <property type="protein sequence ID" value="QGZ93976.1"/>
    <property type="molecule type" value="Genomic_DNA"/>
</dbReference>
<keyword evidence="1" id="KW-0472">Membrane</keyword>
<dbReference type="Pfam" id="PF14329">
    <property type="entry name" value="DUF4386"/>
    <property type="match status" value="1"/>
</dbReference>
<feature type="transmembrane region" description="Helical" evidence="1">
    <location>
        <begin position="176"/>
        <end position="198"/>
    </location>
</feature>
<dbReference type="Proteomes" id="UP000431269">
    <property type="component" value="Chromosome"/>
</dbReference>
<feature type="transmembrane region" description="Helical" evidence="1">
    <location>
        <begin position="151"/>
        <end position="169"/>
    </location>
</feature>
<dbReference type="AlphaFoldDB" id="A0A6I6MLC0"/>
<dbReference type="InterPro" id="IPR025495">
    <property type="entry name" value="DUF4386"/>
</dbReference>
<protein>
    <recommendedName>
        <fullName evidence="4">DUF4386 domain-containing protein</fullName>
    </recommendedName>
</protein>
<sequence>MAKARPLTGASAIALAIVFNVPFSVLAATYNYPDVLRGPPGEALDLFAAGGAQLIMTWHAFALSALALIPVSIALSLTPQRVAERPALAIGAAITGALAGLAQAIGLWRWVFVIPGPARQHAAGDAETQRAAERAFDILNQYGGVAIGEHLGQWLTALFILMLALAQWGERARISATIGFIATALIAAGTHEGIAIALGQPSEIFGLITIAGFMAFTLWLIATGIGLFRAPRA</sequence>
<dbReference type="RefSeq" id="WP_158764951.1">
    <property type="nucleotide sequence ID" value="NZ_CP047045.1"/>
</dbReference>
<evidence type="ECO:0000313" key="3">
    <source>
        <dbReference type="Proteomes" id="UP000431269"/>
    </source>
</evidence>
<organism evidence="2 3">
    <name type="scientific">Terricaulis silvestris</name>
    <dbReference type="NCBI Taxonomy" id="2686094"/>
    <lineage>
        <taxon>Bacteria</taxon>
        <taxon>Pseudomonadati</taxon>
        <taxon>Pseudomonadota</taxon>
        <taxon>Alphaproteobacteria</taxon>
        <taxon>Caulobacterales</taxon>
        <taxon>Caulobacteraceae</taxon>
        <taxon>Terricaulis</taxon>
    </lineage>
</organism>
<reference evidence="3" key="1">
    <citation type="submission" date="2019-12" db="EMBL/GenBank/DDBJ databases">
        <title>Complete genome of Terracaulis silvestris 0127_4.</title>
        <authorList>
            <person name="Vieira S."/>
            <person name="Riedel T."/>
            <person name="Sproer C."/>
            <person name="Pascual J."/>
            <person name="Boedeker C."/>
            <person name="Overmann J."/>
        </authorList>
    </citation>
    <scope>NUCLEOTIDE SEQUENCE [LARGE SCALE GENOMIC DNA]</scope>
    <source>
        <strain evidence="3">0127_4</strain>
    </source>
</reference>
<dbReference type="KEGG" id="tsv:DSM104635_00791"/>
<accession>A0A6I6MLC0</accession>
<keyword evidence="3" id="KW-1185">Reference proteome</keyword>
<gene>
    <name evidence="2" type="ORF">DSM104635_00791</name>
</gene>
<evidence type="ECO:0008006" key="4">
    <source>
        <dbReference type="Google" id="ProtNLM"/>
    </source>
</evidence>
<proteinExistence type="predicted"/>